<dbReference type="InterPro" id="IPR002999">
    <property type="entry name" value="Tudor"/>
</dbReference>
<reference evidence="2" key="2">
    <citation type="submission" date="2015-06" db="UniProtKB">
        <authorList>
            <consortium name="EnsemblMetazoa"/>
        </authorList>
    </citation>
    <scope>IDENTIFICATION</scope>
</reference>
<evidence type="ECO:0000313" key="2">
    <source>
        <dbReference type="EnsemblMetazoa" id="tetur04g07750.1"/>
    </source>
</evidence>
<dbReference type="EnsemblMetazoa" id="tetur04g07750.1">
    <property type="protein sequence ID" value="tetur04g07750.1"/>
    <property type="gene ID" value="tetur04g07750"/>
</dbReference>
<name>T1K383_TETUR</name>
<dbReference type="Proteomes" id="UP000015104">
    <property type="component" value="Unassembled WGS sequence"/>
</dbReference>
<feature type="domain" description="Tudor" evidence="1">
    <location>
        <begin position="232"/>
        <end position="352"/>
    </location>
</feature>
<dbReference type="EMBL" id="CAEY01001377">
    <property type="status" value="NOT_ANNOTATED_CDS"/>
    <property type="molecule type" value="Genomic_DNA"/>
</dbReference>
<reference evidence="3" key="1">
    <citation type="submission" date="2011-08" db="EMBL/GenBank/DDBJ databases">
        <authorList>
            <person name="Rombauts S."/>
        </authorList>
    </citation>
    <scope>NUCLEOTIDE SEQUENCE</scope>
    <source>
        <strain evidence="3">London</strain>
    </source>
</reference>
<dbReference type="AlphaFoldDB" id="T1K383"/>
<proteinExistence type="predicted"/>
<evidence type="ECO:0000313" key="3">
    <source>
        <dbReference type="Proteomes" id="UP000015104"/>
    </source>
</evidence>
<protein>
    <recommendedName>
        <fullName evidence="1">Tudor domain-containing protein</fullName>
    </recommendedName>
</protein>
<sequence>MCTQCSFMVACFINQVNNEQICIDCAADAQNVIPMESNLDHGDLDFMVSNAAKNIESYLETMDSELENLTTRYIMDKANIEKNILSFVSYYQESLSRNEESWKLMEQKFKDAKLMLQRFNAHMMITRIMNILCDDKVNECGLKIEFRGDFIQIDGSLEYLKNPETNVTINNELPNYDTSLKSCVMIDFHTSTPNKRMRQEYSTNVGAKSFPQFQLAHQLEFNHEPCDHAIDSNYHDLKITHVRDPFWLYIERPKMKEKRKAILESLKNLKHDEFMNAVSIRQNDIVIVKDHPSFKEPIKRAQVSFYNLAKKKWKLKLIDFGNSIEVDAKQIYTAKQDLSIIDMTVVRAKLFG</sequence>
<dbReference type="Pfam" id="PF00567">
    <property type="entry name" value="TUDOR"/>
    <property type="match status" value="1"/>
</dbReference>
<keyword evidence="3" id="KW-1185">Reference proteome</keyword>
<evidence type="ECO:0000259" key="1">
    <source>
        <dbReference type="Pfam" id="PF00567"/>
    </source>
</evidence>
<accession>T1K383</accession>
<dbReference type="HOGENOM" id="CLU_788285_0_0_1"/>
<organism evidence="2 3">
    <name type="scientific">Tetranychus urticae</name>
    <name type="common">Two-spotted spider mite</name>
    <dbReference type="NCBI Taxonomy" id="32264"/>
    <lineage>
        <taxon>Eukaryota</taxon>
        <taxon>Metazoa</taxon>
        <taxon>Ecdysozoa</taxon>
        <taxon>Arthropoda</taxon>
        <taxon>Chelicerata</taxon>
        <taxon>Arachnida</taxon>
        <taxon>Acari</taxon>
        <taxon>Acariformes</taxon>
        <taxon>Trombidiformes</taxon>
        <taxon>Prostigmata</taxon>
        <taxon>Eleutherengona</taxon>
        <taxon>Raphignathae</taxon>
        <taxon>Tetranychoidea</taxon>
        <taxon>Tetranychidae</taxon>
        <taxon>Tetranychus</taxon>
    </lineage>
</organism>